<dbReference type="Pfam" id="PF06252">
    <property type="entry name" value="GemA"/>
    <property type="match status" value="1"/>
</dbReference>
<evidence type="ECO:0000256" key="1">
    <source>
        <dbReference type="SAM" id="MobiDB-lite"/>
    </source>
</evidence>
<evidence type="ECO:0000313" key="3">
    <source>
        <dbReference type="Proteomes" id="UP000077857"/>
    </source>
</evidence>
<feature type="region of interest" description="Disordered" evidence="1">
    <location>
        <begin position="72"/>
        <end position="91"/>
    </location>
</feature>
<evidence type="ECO:0000313" key="2">
    <source>
        <dbReference type="EMBL" id="OAI21114.1"/>
    </source>
</evidence>
<name>A0A177NU95_9GAMM</name>
<evidence type="ECO:0008006" key="4">
    <source>
        <dbReference type="Google" id="ProtNLM"/>
    </source>
</evidence>
<reference evidence="2 3" key="1">
    <citation type="submission" date="2016-03" db="EMBL/GenBank/DDBJ databases">
        <authorList>
            <person name="Ploux O."/>
        </authorList>
    </citation>
    <scope>NUCLEOTIDE SEQUENCE [LARGE SCALE GENOMIC DNA]</scope>
    <source>
        <strain evidence="2 3">R-45378</strain>
    </source>
</reference>
<accession>A0A177NU95</accession>
<protein>
    <recommendedName>
        <fullName evidence="4">GemA protein</fullName>
    </recommendedName>
</protein>
<dbReference type="OrthoDB" id="7360086at2"/>
<dbReference type="EMBL" id="LUUJ01000002">
    <property type="protein sequence ID" value="OAI21114.1"/>
    <property type="molecule type" value="Genomic_DNA"/>
</dbReference>
<proteinExistence type="predicted"/>
<dbReference type="InterPro" id="IPR009363">
    <property type="entry name" value="Phage_Mu_Gp16"/>
</dbReference>
<dbReference type="AlphaFoldDB" id="A0A177NU95"/>
<comment type="caution">
    <text evidence="2">The sequence shown here is derived from an EMBL/GenBank/DDBJ whole genome shotgun (WGS) entry which is preliminary data.</text>
</comment>
<dbReference type="RefSeq" id="WP_064038958.1">
    <property type="nucleotide sequence ID" value="NZ_LUUJ01000002.1"/>
</dbReference>
<dbReference type="Proteomes" id="UP000077857">
    <property type="component" value="Unassembled WGS sequence"/>
</dbReference>
<sequence>MSQPNVHTNPKHAQRRNAAIGKIHIGKQQLGMDDETYRAMLLTIGGVKSSKDLTPEGIDKVVRHMEKCGAVFSTPKRAGRKPRNLGSASSRSAQLGKIEALLTESRLPWEYAQAMAKRMYKKQALEFCDYDELRGIIAALVVNAKRKNRGGSQ</sequence>
<organism evidence="2 3">
    <name type="scientific">Methylomonas koyamae</name>
    <dbReference type="NCBI Taxonomy" id="702114"/>
    <lineage>
        <taxon>Bacteria</taxon>
        <taxon>Pseudomonadati</taxon>
        <taxon>Pseudomonadota</taxon>
        <taxon>Gammaproteobacteria</taxon>
        <taxon>Methylococcales</taxon>
        <taxon>Methylococcaceae</taxon>
        <taxon>Methylomonas</taxon>
    </lineage>
</organism>
<gene>
    <name evidence="2" type="ORF">A1507_22210</name>
</gene>